<evidence type="ECO:0000256" key="1">
    <source>
        <dbReference type="SAM" id="Phobius"/>
    </source>
</evidence>
<dbReference type="InterPro" id="IPR005325">
    <property type="entry name" value="DUF308_memb"/>
</dbReference>
<proteinExistence type="predicted"/>
<feature type="transmembrane region" description="Helical" evidence="1">
    <location>
        <begin position="41"/>
        <end position="65"/>
    </location>
</feature>
<dbReference type="PANTHER" id="PTHR34989:SF1">
    <property type="entry name" value="PROTEIN HDED"/>
    <property type="match status" value="1"/>
</dbReference>
<name>A0A2V3PMS6_9BACT</name>
<sequence>MENHLLSTVKRAVKHWWISVLVGIIAVIVGFISMFTPFATFAAITLLFVFSFFAGGISEIVFAIANRKIINNWGWTLAMGVIDLLFALFLLANLDIAPLMLCYFIAFWILIQSIWGLGMAFDLQSAKNSGWGWVLALSILSVFASIILLFQPAIAGLFAAYIISFGFIFYGVMRIFLGFKLKTLNKYLPEDKHED</sequence>
<dbReference type="GO" id="GO:0005886">
    <property type="term" value="C:plasma membrane"/>
    <property type="evidence" value="ECO:0007669"/>
    <property type="project" value="TreeGrafter"/>
</dbReference>
<feature type="transmembrane region" description="Helical" evidence="1">
    <location>
        <begin position="98"/>
        <end position="118"/>
    </location>
</feature>
<feature type="transmembrane region" description="Helical" evidence="1">
    <location>
        <begin position="16"/>
        <end position="35"/>
    </location>
</feature>
<feature type="transmembrane region" description="Helical" evidence="1">
    <location>
        <begin position="72"/>
        <end position="92"/>
    </location>
</feature>
<keyword evidence="3" id="KW-1185">Reference proteome</keyword>
<accession>A0A2V3PMS6</accession>
<protein>
    <submittedName>
        <fullName evidence="2">Uncharacterized membrane protein HdeD (DUF308 family)</fullName>
    </submittedName>
</protein>
<feature type="transmembrane region" description="Helical" evidence="1">
    <location>
        <begin position="156"/>
        <end position="177"/>
    </location>
</feature>
<dbReference type="Pfam" id="PF03729">
    <property type="entry name" value="DUF308"/>
    <property type="match status" value="2"/>
</dbReference>
<dbReference type="AlphaFoldDB" id="A0A2V3PMS6"/>
<comment type="caution">
    <text evidence="2">The sequence shown here is derived from an EMBL/GenBank/DDBJ whole genome shotgun (WGS) entry which is preliminary data.</text>
</comment>
<dbReference type="Proteomes" id="UP000247973">
    <property type="component" value="Unassembled WGS sequence"/>
</dbReference>
<evidence type="ECO:0000313" key="2">
    <source>
        <dbReference type="EMBL" id="PXV62218.1"/>
    </source>
</evidence>
<dbReference type="InterPro" id="IPR052712">
    <property type="entry name" value="Acid_resist_chaperone_HdeD"/>
</dbReference>
<reference evidence="2 3" key="1">
    <citation type="submission" date="2018-03" db="EMBL/GenBank/DDBJ databases">
        <title>Genomic Encyclopedia of Archaeal and Bacterial Type Strains, Phase II (KMG-II): from individual species to whole genera.</title>
        <authorList>
            <person name="Goeker M."/>
        </authorList>
    </citation>
    <scope>NUCLEOTIDE SEQUENCE [LARGE SCALE GENOMIC DNA]</scope>
    <source>
        <strain evidence="2 3">DSM 100214</strain>
    </source>
</reference>
<dbReference type="RefSeq" id="WP_110311567.1">
    <property type="nucleotide sequence ID" value="NZ_QICL01000021.1"/>
</dbReference>
<dbReference type="EMBL" id="QICL01000021">
    <property type="protein sequence ID" value="PXV62218.1"/>
    <property type="molecule type" value="Genomic_DNA"/>
</dbReference>
<evidence type="ECO:0000313" key="3">
    <source>
        <dbReference type="Proteomes" id="UP000247973"/>
    </source>
</evidence>
<keyword evidence="1" id="KW-1133">Transmembrane helix</keyword>
<gene>
    <name evidence="2" type="ORF">CLV62_12141</name>
</gene>
<organism evidence="2 3">
    <name type="scientific">Dysgonomonas alginatilytica</name>
    <dbReference type="NCBI Taxonomy" id="1605892"/>
    <lineage>
        <taxon>Bacteria</taxon>
        <taxon>Pseudomonadati</taxon>
        <taxon>Bacteroidota</taxon>
        <taxon>Bacteroidia</taxon>
        <taxon>Bacteroidales</taxon>
        <taxon>Dysgonomonadaceae</taxon>
        <taxon>Dysgonomonas</taxon>
    </lineage>
</organism>
<dbReference type="PANTHER" id="PTHR34989">
    <property type="entry name" value="PROTEIN HDED"/>
    <property type="match status" value="1"/>
</dbReference>
<keyword evidence="1" id="KW-0812">Transmembrane</keyword>
<feature type="transmembrane region" description="Helical" evidence="1">
    <location>
        <begin position="130"/>
        <end position="150"/>
    </location>
</feature>
<keyword evidence="1" id="KW-0472">Membrane</keyword>
<dbReference type="OrthoDB" id="7059775at2"/>